<gene>
    <name evidence="1" type="ORF">Mettu_2278</name>
</gene>
<name>G3IXL8_METTV</name>
<dbReference type="AlphaFoldDB" id="G3IXL8"/>
<evidence type="ECO:0008006" key="3">
    <source>
        <dbReference type="Google" id="ProtNLM"/>
    </source>
</evidence>
<dbReference type="Proteomes" id="UP000004664">
    <property type="component" value="Unassembled WGS sequence"/>
</dbReference>
<dbReference type="EMBL" id="JH109152">
    <property type="protein sequence ID" value="EGW23427.1"/>
    <property type="molecule type" value="Genomic_DNA"/>
</dbReference>
<accession>G3IXL8</accession>
<reference evidence="1 2" key="1">
    <citation type="submission" date="2011-06" db="EMBL/GenBank/DDBJ databases">
        <title>Genomic sequence of Methylobacter tundripaludum SV96.</title>
        <authorList>
            <consortium name="US DOE Joint Genome Institute"/>
            <person name="Lucas S."/>
            <person name="Han J."/>
            <person name="Lapidus A."/>
            <person name="Cheng J.-F."/>
            <person name="Goodwin L."/>
            <person name="Pitluck S."/>
            <person name="Held B."/>
            <person name="Detter J.C."/>
            <person name="Han C."/>
            <person name="Tapia R."/>
            <person name="Land M."/>
            <person name="Hauser L."/>
            <person name="Kyrpides N."/>
            <person name="Ivanova N."/>
            <person name="Ovchinnikova G."/>
            <person name="Pagani I."/>
            <person name="Klotz M.G."/>
            <person name="Dispirito A.A."/>
            <person name="Murrell J.C."/>
            <person name="Dunfield P."/>
            <person name="Kalyuzhnaya M.G."/>
            <person name="Svenning M."/>
            <person name="Trotsenko Y.A."/>
            <person name="Stein L.Y."/>
            <person name="Woyke T."/>
        </authorList>
    </citation>
    <scope>NUCLEOTIDE SEQUENCE [LARGE SCALE GENOMIC DNA]</scope>
    <source>
        <strain evidence="2">ATCC BAA-1195 / DSM 17260 / SV96</strain>
    </source>
</reference>
<evidence type="ECO:0000313" key="2">
    <source>
        <dbReference type="Proteomes" id="UP000004664"/>
    </source>
</evidence>
<dbReference type="HOGENOM" id="CLU_986283_0_0_6"/>
<sequence>MSFVCGIYGYHITHPIDLPCLDLRIEPFTGDYTNAKLRTDNHQSYQLTAILKGKRKSTSDHFLFNLEAILSFIESRDVLITPAEELINEESPFSQFPESIAGSLRGKASKAAIFDDTLNPTARTSFIIAALTRFNSETEKLENEAEKTLKIPLFNSLFFKYVELFRQNTMFPEISYYLLFSGLEAFAMSWANKVELFKKETPEQICEKCMQPMPNKRSYRSASYAIYKFLKKDGDVFGATDSLKADKIDIKTKIPIKYDKYAAMAAYAELRNKLFHVNEFKGSIKKGEKETVSLDLFDYLRRLELLVQLVILKEVGFDDGDTNYKAWLSLQ</sequence>
<keyword evidence="2" id="KW-1185">Reference proteome</keyword>
<protein>
    <recommendedName>
        <fullName evidence="3">Apea-like HEPN domain-containing protein</fullName>
    </recommendedName>
</protein>
<organism evidence="1 2">
    <name type="scientific">Methylobacter tundripaludum (strain ATCC BAA-1195 / DSM 17260 / SV96)</name>
    <dbReference type="NCBI Taxonomy" id="697282"/>
    <lineage>
        <taxon>Bacteria</taxon>
        <taxon>Pseudomonadati</taxon>
        <taxon>Pseudomonadota</taxon>
        <taxon>Gammaproteobacteria</taxon>
        <taxon>Methylococcales</taxon>
        <taxon>Methylococcaceae</taxon>
        <taxon>Methylobacter</taxon>
    </lineage>
</organism>
<proteinExistence type="predicted"/>
<evidence type="ECO:0000313" key="1">
    <source>
        <dbReference type="EMBL" id="EGW23427.1"/>
    </source>
</evidence>